<evidence type="ECO:0000256" key="5">
    <source>
        <dbReference type="SAM" id="MobiDB-lite"/>
    </source>
</evidence>
<dbReference type="RefSeq" id="WP_345172375.1">
    <property type="nucleotide sequence ID" value="NZ_BAABFQ010000003.1"/>
</dbReference>
<dbReference type="Proteomes" id="UP001595956">
    <property type="component" value="Unassembled WGS sequence"/>
</dbReference>
<dbReference type="InterPro" id="IPR051313">
    <property type="entry name" value="Bact_iron-sidero_bind"/>
</dbReference>
<comment type="similarity">
    <text evidence="2">Belongs to the bacterial solute-binding protein 8 family.</text>
</comment>
<evidence type="ECO:0000259" key="6">
    <source>
        <dbReference type="PROSITE" id="PS50983"/>
    </source>
</evidence>
<keyword evidence="4" id="KW-0732">Signal</keyword>
<dbReference type="PANTHER" id="PTHR30532">
    <property type="entry name" value="IRON III DICITRATE-BINDING PERIPLASMIC PROTEIN"/>
    <property type="match status" value="1"/>
</dbReference>
<evidence type="ECO:0000256" key="2">
    <source>
        <dbReference type="ARBA" id="ARBA00008814"/>
    </source>
</evidence>
<dbReference type="EMBL" id="JBHSMD010000002">
    <property type="protein sequence ID" value="MFC5493345.1"/>
    <property type="molecule type" value="Genomic_DNA"/>
</dbReference>
<organism evidence="7 8">
    <name type="scientific">Nocardioides caricicola</name>
    <dbReference type="NCBI Taxonomy" id="634770"/>
    <lineage>
        <taxon>Bacteria</taxon>
        <taxon>Bacillati</taxon>
        <taxon>Actinomycetota</taxon>
        <taxon>Actinomycetes</taxon>
        <taxon>Propionibacteriales</taxon>
        <taxon>Nocardioidaceae</taxon>
        <taxon>Nocardioides</taxon>
    </lineage>
</organism>
<proteinExistence type="inferred from homology"/>
<comment type="subcellular location">
    <subcellularLocation>
        <location evidence="1">Cell envelope</location>
    </subcellularLocation>
</comment>
<dbReference type="InterPro" id="IPR002491">
    <property type="entry name" value="ABC_transptr_periplasmic_BD"/>
</dbReference>
<accession>A0ABW0MZK1</accession>
<dbReference type="SUPFAM" id="SSF53807">
    <property type="entry name" value="Helical backbone' metal receptor"/>
    <property type="match status" value="1"/>
</dbReference>
<feature type="domain" description="Fe/B12 periplasmic-binding" evidence="6">
    <location>
        <begin position="53"/>
        <end position="325"/>
    </location>
</feature>
<keyword evidence="8" id="KW-1185">Reference proteome</keyword>
<dbReference type="Gene3D" id="3.40.50.1980">
    <property type="entry name" value="Nitrogenase molybdenum iron protein domain"/>
    <property type="match status" value="2"/>
</dbReference>
<evidence type="ECO:0000313" key="7">
    <source>
        <dbReference type="EMBL" id="MFC5493345.1"/>
    </source>
</evidence>
<evidence type="ECO:0000256" key="4">
    <source>
        <dbReference type="ARBA" id="ARBA00022729"/>
    </source>
</evidence>
<protein>
    <submittedName>
        <fullName evidence="7">ABC transporter substrate-binding protein</fullName>
    </submittedName>
</protein>
<gene>
    <name evidence="7" type="ORF">ACFPKY_09545</name>
</gene>
<dbReference type="PANTHER" id="PTHR30532:SF24">
    <property type="entry name" value="FERRIC ENTEROBACTIN-BINDING PERIPLASMIC PROTEIN FEPB"/>
    <property type="match status" value="1"/>
</dbReference>
<dbReference type="PROSITE" id="PS51257">
    <property type="entry name" value="PROKAR_LIPOPROTEIN"/>
    <property type="match status" value="1"/>
</dbReference>
<evidence type="ECO:0000256" key="3">
    <source>
        <dbReference type="ARBA" id="ARBA00022448"/>
    </source>
</evidence>
<reference evidence="8" key="1">
    <citation type="journal article" date="2019" name="Int. J. Syst. Evol. Microbiol.">
        <title>The Global Catalogue of Microorganisms (GCM) 10K type strain sequencing project: providing services to taxonomists for standard genome sequencing and annotation.</title>
        <authorList>
            <consortium name="The Broad Institute Genomics Platform"/>
            <consortium name="The Broad Institute Genome Sequencing Center for Infectious Disease"/>
            <person name="Wu L."/>
            <person name="Ma J."/>
        </authorList>
    </citation>
    <scope>NUCLEOTIDE SEQUENCE [LARGE SCALE GENOMIC DNA]</scope>
    <source>
        <strain evidence="8">KACC 13778</strain>
    </source>
</reference>
<dbReference type="Pfam" id="PF01497">
    <property type="entry name" value="Peripla_BP_2"/>
    <property type="match status" value="1"/>
</dbReference>
<dbReference type="PROSITE" id="PS50983">
    <property type="entry name" value="FE_B12_PBP"/>
    <property type="match status" value="1"/>
</dbReference>
<evidence type="ECO:0000313" key="8">
    <source>
        <dbReference type="Proteomes" id="UP001595956"/>
    </source>
</evidence>
<feature type="region of interest" description="Disordered" evidence="5">
    <location>
        <begin position="19"/>
        <end position="41"/>
    </location>
</feature>
<comment type="caution">
    <text evidence="7">The sequence shown here is derived from an EMBL/GenBank/DDBJ whole genome shotgun (WGS) entry which is preliminary data.</text>
</comment>
<name>A0ABW0MZK1_9ACTN</name>
<sequence>MRNFLIAGALVLALAGCGSDSDDQPTTEPEAASGPWTWTDDVGQTIELDETPTRIAAYGDAGAALWNFGITPVALFHYMDPAEDPTFEDLDLGETEVIGTAYGELNLEELAAAQPDLIVTTSYDGDTPESMYGFKDEAQLEKVKAIAPVIAVEQSGSALDVIATNEELAASLGVDTGAGSDVAEDKAAFEDASEALTEAAGLGRTVLPMYAEDSGLYAVIPADDPAMAYFADLGVQFEETGGKDDYYWEILSWENSDKYDPDIVLNSQRGSYTTEQLEDQPVFGSLAAVEAGQVHAWKFKSMDYPSLTSYMTELTDWLTNDADVA</sequence>
<keyword evidence="3" id="KW-0813">Transport</keyword>
<evidence type="ECO:0000256" key="1">
    <source>
        <dbReference type="ARBA" id="ARBA00004196"/>
    </source>
</evidence>